<dbReference type="SUPFAM" id="SSF48445">
    <property type="entry name" value="14-3-3 protein"/>
    <property type="match status" value="1"/>
</dbReference>
<dbReference type="PANTHER" id="PTHR18860">
    <property type="entry name" value="14-3-3 PROTEIN"/>
    <property type="match status" value="1"/>
</dbReference>
<dbReference type="PRINTS" id="PR00305">
    <property type="entry name" value="1433ZETA"/>
</dbReference>
<name>A0A6A2WWW8_HIBSY</name>
<keyword evidence="4" id="KW-1185">Reference proteome</keyword>
<dbReference type="SMART" id="SM00101">
    <property type="entry name" value="14_3_3"/>
    <property type="match status" value="1"/>
</dbReference>
<dbReference type="Proteomes" id="UP000436088">
    <property type="component" value="Unassembled WGS sequence"/>
</dbReference>
<dbReference type="InterPro" id="IPR000308">
    <property type="entry name" value="14-3-3"/>
</dbReference>
<dbReference type="EMBL" id="VEPZ02001597">
    <property type="protein sequence ID" value="KAE8666343.1"/>
    <property type="molecule type" value="Genomic_DNA"/>
</dbReference>
<organism evidence="3 4">
    <name type="scientific">Hibiscus syriacus</name>
    <name type="common">Rose of Sharon</name>
    <dbReference type="NCBI Taxonomy" id="106335"/>
    <lineage>
        <taxon>Eukaryota</taxon>
        <taxon>Viridiplantae</taxon>
        <taxon>Streptophyta</taxon>
        <taxon>Embryophyta</taxon>
        <taxon>Tracheophyta</taxon>
        <taxon>Spermatophyta</taxon>
        <taxon>Magnoliopsida</taxon>
        <taxon>eudicotyledons</taxon>
        <taxon>Gunneridae</taxon>
        <taxon>Pentapetalae</taxon>
        <taxon>rosids</taxon>
        <taxon>malvids</taxon>
        <taxon>Malvales</taxon>
        <taxon>Malvaceae</taxon>
        <taxon>Malvoideae</taxon>
        <taxon>Hibiscus</taxon>
    </lineage>
</organism>
<evidence type="ECO:0000313" key="4">
    <source>
        <dbReference type="Proteomes" id="UP000436088"/>
    </source>
</evidence>
<evidence type="ECO:0000256" key="1">
    <source>
        <dbReference type="ARBA" id="ARBA00006141"/>
    </source>
</evidence>
<comment type="caution">
    <text evidence="3">The sequence shown here is derived from an EMBL/GenBank/DDBJ whole genome shotgun (WGS) entry which is preliminary data.</text>
</comment>
<proteinExistence type="inferred from homology"/>
<gene>
    <name evidence="3" type="ORF">F3Y22_tig00112501pilonHSYRG00047</name>
</gene>
<reference evidence="3" key="1">
    <citation type="submission" date="2019-09" db="EMBL/GenBank/DDBJ databases">
        <title>Draft genome information of white flower Hibiscus syriacus.</title>
        <authorList>
            <person name="Kim Y.-M."/>
        </authorList>
    </citation>
    <scope>NUCLEOTIDE SEQUENCE [LARGE SCALE GENOMIC DNA]</scope>
    <source>
        <strain evidence="3">YM2019G1</strain>
    </source>
</reference>
<dbReference type="AlphaFoldDB" id="A0A6A2WWW8"/>
<comment type="similarity">
    <text evidence="1">Belongs to the 14-3-3 family.</text>
</comment>
<protein>
    <submittedName>
        <fullName evidence="3">14-3-3-like protein E</fullName>
    </submittedName>
</protein>
<evidence type="ECO:0000313" key="3">
    <source>
        <dbReference type="EMBL" id="KAE8666343.1"/>
    </source>
</evidence>
<dbReference type="InterPro" id="IPR023410">
    <property type="entry name" value="14-3-3_domain"/>
</dbReference>
<evidence type="ECO:0000259" key="2">
    <source>
        <dbReference type="SMART" id="SM00101"/>
    </source>
</evidence>
<feature type="domain" description="14-3-3" evidence="2">
    <location>
        <begin position="1"/>
        <end position="161"/>
    </location>
</feature>
<dbReference type="InterPro" id="IPR036815">
    <property type="entry name" value="14-3-3_dom_sf"/>
</dbReference>
<sequence length="162" mass="18450">MVKLMENVVSTIPVPDELTVEEKNLFFIAYKSVIGAHRASWRIISSIQQEEGRSNTDHVSVIHEYKAKIEAKLYEICTGILKLLEEKLVPASRTSDSKVFYLKMKGNYYRYLAEFKTGDDQKVAVENTLTSFKYAQDIATAELAPTHPIRLGLTLNFFCLLL</sequence>
<dbReference type="Gene3D" id="1.20.190.20">
    <property type="entry name" value="14-3-3 domain"/>
    <property type="match status" value="1"/>
</dbReference>
<accession>A0A6A2WWW8</accession>
<dbReference type="Pfam" id="PF00244">
    <property type="entry name" value="14-3-3"/>
    <property type="match status" value="1"/>
</dbReference>